<evidence type="ECO:0000256" key="1">
    <source>
        <dbReference type="ARBA" id="ARBA00023224"/>
    </source>
</evidence>
<dbReference type="GO" id="GO:0004888">
    <property type="term" value="F:transmembrane signaling receptor activity"/>
    <property type="evidence" value="ECO:0007669"/>
    <property type="project" value="InterPro"/>
</dbReference>
<keyword evidence="1 2" id="KW-0807">Transducer</keyword>
<dbReference type="EMBL" id="PRDL01000001">
    <property type="protein sequence ID" value="MBE8717307.1"/>
    <property type="molecule type" value="Genomic_DNA"/>
</dbReference>
<dbReference type="Gene3D" id="1.10.287.950">
    <property type="entry name" value="Methyl-accepting chemotaxis protein"/>
    <property type="match status" value="1"/>
</dbReference>
<protein>
    <submittedName>
        <fullName evidence="5">PAS domain S-box protein</fullName>
    </submittedName>
</protein>
<evidence type="ECO:0000313" key="5">
    <source>
        <dbReference type="EMBL" id="MBE8717307.1"/>
    </source>
</evidence>
<proteinExistence type="predicted"/>
<dbReference type="InterPro" id="IPR001610">
    <property type="entry name" value="PAC"/>
</dbReference>
<name>A0A928V2X4_9GAMM</name>
<dbReference type="SUPFAM" id="SSF58104">
    <property type="entry name" value="Methyl-accepting chemotaxis protein (MCP) signaling domain"/>
    <property type="match status" value="1"/>
</dbReference>
<feature type="domain" description="PAC" evidence="4">
    <location>
        <begin position="98"/>
        <end position="150"/>
    </location>
</feature>
<organism evidence="5 6">
    <name type="scientific">Cellvibrio polysaccharolyticus</name>
    <dbReference type="NCBI Taxonomy" id="2082724"/>
    <lineage>
        <taxon>Bacteria</taxon>
        <taxon>Pseudomonadati</taxon>
        <taxon>Pseudomonadota</taxon>
        <taxon>Gammaproteobacteria</taxon>
        <taxon>Cellvibrionales</taxon>
        <taxon>Cellvibrionaceae</taxon>
        <taxon>Cellvibrio</taxon>
    </lineage>
</organism>
<dbReference type="PANTHER" id="PTHR24422">
    <property type="entry name" value="CHEMOTAXIS PROTEIN METHYLTRANSFERASE"/>
    <property type="match status" value="1"/>
</dbReference>
<dbReference type="SUPFAM" id="SSF55785">
    <property type="entry name" value="PYP-like sensor domain (PAS domain)"/>
    <property type="match status" value="2"/>
</dbReference>
<dbReference type="PRINTS" id="PR00260">
    <property type="entry name" value="CHEMTRNSDUCR"/>
</dbReference>
<dbReference type="Pfam" id="PF13426">
    <property type="entry name" value="PAS_9"/>
    <property type="match status" value="1"/>
</dbReference>
<dbReference type="GO" id="GO:0007165">
    <property type="term" value="P:signal transduction"/>
    <property type="evidence" value="ECO:0007669"/>
    <property type="project" value="UniProtKB-KW"/>
</dbReference>
<dbReference type="SMART" id="SM00086">
    <property type="entry name" value="PAC"/>
    <property type="match status" value="2"/>
</dbReference>
<dbReference type="Pfam" id="PF00015">
    <property type="entry name" value="MCPsignal"/>
    <property type="match status" value="1"/>
</dbReference>
<gene>
    <name evidence="5" type="ORF">C4F51_08915</name>
</gene>
<dbReference type="Pfam" id="PF08447">
    <property type="entry name" value="PAS_3"/>
    <property type="match status" value="1"/>
</dbReference>
<dbReference type="Gene3D" id="3.30.450.20">
    <property type="entry name" value="PAS domain"/>
    <property type="match status" value="2"/>
</dbReference>
<dbReference type="GO" id="GO:0016020">
    <property type="term" value="C:membrane"/>
    <property type="evidence" value="ECO:0007669"/>
    <property type="project" value="InterPro"/>
</dbReference>
<sequence length="435" mass="47621">MGMSIWKKAASYDDVVAELNSRLQDTANDLFAIENNTAYISFDPQGHILDVNDLFLGVVNYTREEVLGKHHRIFCDQSLIQTAEYKKFWDDLSSGKGFSGIFERLRHDGSVVFLSANYFPVRNNSNRVVKIIKIARDVTESQLALKTKNSVLEALDKSLAVIEFTPGGDILSANDNFLVTMGYSPAQIAGQHHRIFCEPDFYRDQPDFWARLQSGEHFSGRFKRKNSSGGTVWLEATYNPIFDEKGKVCKVVKFASDISERVNTAITAVHMAASTSEQTSQITTNAVAVLNEAIQTSHHIADQVKEASAIGADLISQSGNINEIVTTIRSIAEQTNLLALNAAIEAARAGESGRGFSVVADEVRKLAADTARATAEITKVVQSNTALINQIDAKLNAITGIALHGEDSIGEVAHGLADVRNGVNQFVRMVEVMKP</sequence>
<dbReference type="Proteomes" id="UP000652567">
    <property type="component" value="Unassembled WGS sequence"/>
</dbReference>
<evidence type="ECO:0000256" key="2">
    <source>
        <dbReference type="PROSITE-ProRule" id="PRU00284"/>
    </source>
</evidence>
<dbReference type="RefSeq" id="WP_193909065.1">
    <property type="nucleotide sequence ID" value="NZ_PRDL01000001.1"/>
</dbReference>
<dbReference type="SMART" id="SM00283">
    <property type="entry name" value="MA"/>
    <property type="match status" value="1"/>
</dbReference>
<dbReference type="InterPro" id="IPR000700">
    <property type="entry name" value="PAS-assoc_C"/>
</dbReference>
<evidence type="ECO:0000313" key="6">
    <source>
        <dbReference type="Proteomes" id="UP000652567"/>
    </source>
</evidence>
<dbReference type="AlphaFoldDB" id="A0A928V2X4"/>
<dbReference type="InterPro" id="IPR004090">
    <property type="entry name" value="Chemotax_Me-accpt_rcpt"/>
</dbReference>
<dbReference type="InterPro" id="IPR050903">
    <property type="entry name" value="Bact_Chemotaxis_MeTrfase"/>
</dbReference>
<dbReference type="InterPro" id="IPR013655">
    <property type="entry name" value="PAS_fold_3"/>
</dbReference>
<comment type="caution">
    <text evidence="5">The sequence shown here is derived from an EMBL/GenBank/DDBJ whole genome shotgun (WGS) entry which is preliminary data.</text>
</comment>
<dbReference type="CDD" id="cd00130">
    <property type="entry name" value="PAS"/>
    <property type="match status" value="2"/>
</dbReference>
<reference evidence="5" key="1">
    <citation type="submission" date="2018-07" db="EMBL/GenBank/DDBJ databases">
        <title>Genome assembly of strain Ka43.</title>
        <authorList>
            <person name="Kukolya J."/>
            <person name="Nagy I."/>
            <person name="Horvath B."/>
            <person name="Toth A."/>
        </authorList>
    </citation>
    <scope>NUCLEOTIDE SEQUENCE</scope>
    <source>
        <strain evidence="5">KB43</strain>
    </source>
</reference>
<evidence type="ECO:0000259" key="3">
    <source>
        <dbReference type="PROSITE" id="PS50111"/>
    </source>
</evidence>
<dbReference type="InterPro" id="IPR000014">
    <property type="entry name" value="PAS"/>
</dbReference>
<accession>A0A928V2X4</accession>
<dbReference type="PROSITE" id="PS50111">
    <property type="entry name" value="CHEMOTAXIS_TRANSDUC_2"/>
    <property type="match status" value="1"/>
</dbReference>
<dbReference type="InterPro" id="IPR035965">
    <property type="entry name" value="PAS-like_dom_sf"/>
</dbReference>
<feature type="domain" description="Methyl-accepting transducer" evidence="3">
    <location>
        <begin position="256"/>
        <end position="435"/>
    </location>
</feature>
<dbReference type="SMART" id="SM00091">
    <property type="entry name" value="PAS"/>
    <property type="match status" value="2"/>
</dbReference>
<dbReference type="PANTHER" id="PTHR24422:SF10">
    <property type="entry name" value="CHEMOTAXIS PROTEIN METHYLTRANSFERASE 2"/>
    <property type="match status" value="1"/>
</dbReference>
<keyword evidence="6" id="KW-1185">Reference proteome</keyword>
<dbReference type="PROSITE" id="PS50113">
    <property type="entry name" value="PAC"/>
    <property type="match status" value="2"/>
</dbReference>
<dbReference type="NCBIfam" id="TIGR00229">
    <property type="entry name" value="sensory_box"/>
    <property type="match status" value="2"/>
</dbReference>
<feature type="domain" description="PAC" evidence="4">
    <location>
        <begin position="216"/>
        <end position="270"/>
    </location>
</feature>
<dbReference type="GO" id="GO:0006935">
    <property type="term" value="P:chemotaxis"/>
    <property type="evidence" value="ECO:0007669"/>
    <property type="project" value="InterPro"/>
</dbReference>
<evidence type="ECO:0000259" key="4">
    <source>
        <dbReference type="PROSITE" id="PS50113"/>
    </source>
</evidence>
<dbReference type="InterPro" id="IPR004089">
    <property type="entry name" value="MCPsignal_dom"/>
</dbReference>